<dbReference type="SUPFAM" id="SSF158230">
    <property type="entry name" value="PRP4-like"/>
    <property type="match status" value="1"/>
</dbReference>
<feature type="compositionally biased region" description="Pro residues" evidence="8">
    <location>
        <begin position="221"/>
        <end position="231"/>
    </location>
</feature>
<dbReference type="SMART" id="SM00500">
    <property type="entry name" value="SFM"/>
    <property type="match status" value="1"/>
</dbReference>
<comment type="similarity">
    <text evidence="2">Belongs to the PRP18 family.</text>
</comment>
<dbReference type="Gene3D" id="1.20.940.10">
    <property type="entry name" value="Functional domain of the splicing factor Prp18"/>
    <property type="match status" value="1"/>
</dbReference>
<evidence type="ECO:0000313" key="10">
    <source>
        <dbReference type="EMBL" id="KAK0556697.1"/>
    </source>
</evidence>
<feature type="compositionally biased region" description="Basic and acidic residues" evidence="8">
    <location>
        <begin position="80"/>
        <end position="91"/>
    </location>
</feature>
<dbReference type="PANTHER" id="PTHR13007">
    <property type="entry name" value="PRE-MRNA SPLICING FACTOR-RELATED"/>
    <property type="match status" value="1"/>
</dbReference>
<keyword evidence="4" id="KW-0507">mRNA processing</keyword>
<dbReference type="PANTHER" id="PTHR13007:SF19">
    <property type="entry name" value="PRE-MRNA-SPLICING FACTOR 18"/>
    <property type="match status" value="1"/>
</dbReference>
<name>A0AAN6GU48_9BASI</name>
<proteinExistence type="inferred from homology"/>
<feature type="compositionally biased region" description="Basic and acidic residues" evidence="8">
    <location>
        <begin position="1"/>
        <end position="28"/>
    </location>
</feature>
<keyword evidence="7" id="KW-0539">Nucleus</keyword>
<dbReference type="GO" id="GO:0046540">
    <property type="term" value="C:U4/U6 x U5 tri-snRNP complex"/>
    <property type="evidence" value="ECO:0007669"/>
    <property type="project" value="TreeGrafter"/>
</dbReference>
<keyword evidence="5" id="KW-0747">Spliceosome</keyword>
<evidence type="ECO:0000256" key="8">
    <source>
        <dbReference type="SAM" id="MobiDB-lite"/>
    </source>
</evidence>
<evidence type="ECO:0000256" key="3">
    <source>
        <dbReference type="ARBA" id="ARBA00018242"/>
    </source>
</evidence>
<feature type="compositionally biased region" description="Low complexity" evidence="8">
    <location>
        <begin position="232"/>
        <end position="244"/>
    </location>
</feature>
<evidence type="ECO:0000256" key="6">
    <source>
        <dbReference type="ARBA" id="ARBA00023187"/>
    </source>
</evidence>
<feature type="compositionally biased region" description="Basic and acidic residues" evidence="8">
    <location>
        <begin position="184"/>
        <end position="193"/>
    </location>
</feature>
<keyword evidence="11" id="KW-1185">Reference proteome</keyword>
<dbReference type="EMBL" id="JAPDMZ010000012">
    <property type="protein sequence ID" value="KAK0556697.1"/>
    <property type="molecule type" value="Genomic_DNA"/>
</dbReference>
<dbReference type="Pfam" id="PF08799">
    <property type="entry name" value="PRP4"/>
    <property type="match status" value="1"/>
</dbReference>
<dbReference type="GO" id="GO:0005682">
    <property type="term" value="C:U5 snRNP"/>
    <property type="evidence" value="ECO:0007669"/>
    <property type="project" value="TreeGrafter"/>
</dbReference>
<feature type="compositionally biased region" description="Low complexity" evidence="8">
    <location>
        <begin position="53"/>
        <end position="62"/>
    </location>
</feature>
<feature type="domain" description="Pre-mRNA processing factor 4 (PRP4)-like" evidence="9">
    <location>
        <begin position="125"/>
        <end position="174"/>
    </location>
</feature>
<evidence type="ECO:0000313" key="11">
    <source>
        <dbReference type="Proteomes" id="UP001176517"/>
    </source>
</evidence>
<organism evidence="10 11">
    <name type="scientific">Tilletia horrida</name>
    <dbReference type="NCBI Taxonomy" id="155126"/>
    <lineage>
        <taxon>Eukaryota</taxon>
        <taxon>Fungi</taxon>
        <taxon>Dikarya</taxon>
        <taxon>Basidiomycota</taxon>
        <taxon>Ustilaginomycotina</taxon>
        <taxon>Exobasidiomycetes</taxon>
        <taxon>Tilletiales</taxon>
        <taxon>Tilletiaceae</taxon>
        <taxon>Tilletia</taxon>
    </lineage>
</organism>
<sequence length="423" mass="46297">MDALKAELEAKKKRKQQQEEALLKETERAAAPTESKYVRRRDRIQVAQDDSEQQQQQQQQQQPPSSKRRRLDSPSASKAESNKAKEADEAKLQSAAEDALAIAIAENNTSSAASASSSTTPAFNISPEEAIRRLRAKGHPIRLFGESDKDRRLRLRALELLEERGGGSSTAGQNDFMRALAKAGQDHRQREQDAAAMAAPPATSKAALASPAGGRAATPQPDNPDGPPEPSADPSSSSASAASGAKKEGIGMDQVLDLNLVKSDPNKLYPIIYHTLKGLLKDWAQALADRPEHVRMSTQGKLAAATQVQASEYLQPLFKLLRKRSLAPDVLARLSEIVHYVQKREYRHANDSYLQLSIGNAPWPIGVTMVGIHERSGREKIFSSNVAHVLNDEVSRKYIQSLKRLMTFAQTKYPPASTAMLMG</sequence>
<evidence type="ECO:0000256" key="2">
    <source>
        <dbReference type="ARBA" id="ARBA00008137"/>
    </source>
</evidence>
<comment type="caution">
    <text evidence="10">The sequence shown here is derived from an EMBL/GenBank/DDBJ whole genome shotgun (WGS) entry which is preliminary data.</text>
</comment>
<dbReference type="InterPro" id="IPR036285">
    <property type="entry name" value="PRP4-like_sf"/>
</dbReference>
<dbReference type="InterPro" id="IPR039979">
    <property type="entry name" value="PRPF18"/>
</dbReference>
<reference evidence="10" key="1">
    <citation type="journal article" date="2023" name="PhytoFront">
        <title>Draft Genome Resources of Seven Strains of Tilletia horrida, Causal Agent of Kernel Smut of Rice.</title>
        <authorList>
            <person name="Khanal S."/>
            <person name="Antony Babu S."/>
            <person name="Zhou X.G."/>
        </authorList>
    </citation>
    <scope>NUCLEOTIDE SEQUENCE</scope>
    <source>
        <strain evidence="10">TX6</strain>
    </source>
</reference>
<feature type="compositionally biased region" description="Low complexity" evidence="8">
    <location>
        <begin position="194"/>
        <end position="220"/>
    </location>
</feature>
<evidence type="ECO:0000256" key="1">
    <source>
        <dbReference type="ARBA" id="ARBA00004123"/>
    </source>
</evidence>
<gene>
    <name evidence="10" type="ORF">OC846_001016</name>
</gene>
<dbReference type="AlphaFoldDB" id="A0AAN6GU48"/>
<feature type="region of interest" description="Disordered" evidence="8">
    <location>
        <begin position="182"/>
        <end position="247"/>
    </location>
</feature>
<feature type="region of interest" description="Disordered" evidence="8">
    <location>
        <begin position="1"/>
        <end position="94"/>
    </location>
</feature>
<dbReference type="SUPFAM" id="SSF47938">
    <property type="entry name" value="Functional domain of the splicing factor Prp18"/>
    <property type="match status" value="1"/>
</dbReference>
<dbReference type="FunFam" id="1.20.940.10:FF:000002">
    <property type="entry name" value="Pre-mRNA processing factor 18"/>
    <property type="match status" value="1"/>
</dbReference>
<dbReference type="Pfam" id="PF02840">
    <property type="entry name" value="Prp18"/>
    <property type="match status" value="1"/>
</dbReference>
<dbReference type="GO" id="GO:0071021">
    <property type="term" value="C:U2-type post-spliceosomal complex"/>
    <property type="evidence" value="ECO:0007669"/>
    <property type="project" value="TreeGrafter"/>
</dbReference>
<keyword evidence="6" id="KW-0508">mRNA splicing</keyword>
<comment type="subcellular location">
    <subcellularLocation>
        <location evidence="1">Nucleus</location>
    </subcellularLocation>
</comment>
<protein>
    <recommendedName>
        <fullName evidence="3">Pre-mRNA-splicing factor 18</fullName>
    </recommendedName>
</protein>
<evidence type="ECO:0000256" key="7">
    <source>
        <dbReference type="ARBA" id="ARBA00023242"/>
    </source>
</evidence>
<dbReference type="GO" id="GO:0000350">
    <property type="term" value="P:generation of catalytic spliceosome for second transesterification step"/>
    <property type="evidence" value="ECO:0007669"/>
    <property type="project" value="TreeGrafter"/>
</dbReference>
<evidence type="ECO:0000256" key="4">
    <source>
        <dbReference type="ARBA" id="ARBA00022664"/>
    </source>
</evidence>
<evidence type="ECO:0000256" key="5">
    <source>
        <dbReference type="ARBA" id="ARBA00022728"/>
    </source>
</evidence>
<dbReference type="InterPro" id="IPR004098">
    <property type="entry name" value="Prp18"/>
</dbReference>
<accession>A0AAN6GU48</accession>
<dbReference type="Gene3D" id="4.10.280.110">
    <property type="entry name" value="Pre-mRNA processing factor 4 domain"/>
    <property type="match status" value="1"/>
</dbReference>
<dbReference type="Proteomes" id="UP001176517">
    <property type="component" value="Unassembled WGS sequence"/>
</dbReference>
<dbReference type="InterPro" id="IPR014906">
    <property type="entry name" value="PRP4-like"/>
</dbReference>
<evidence type="ECO:0000259" key="9">
    <source>
        <dbReference type="SMART" id="SM00500"/>
    </source>
</evidence>